<accession>A0A6I6GPI4</accession>
<feature type="chain" id="PRO_5026234087" description="Outer membrane beta-barrel protein" evidence="1">
    <location>
        <begin position="20"/>
        <end position="193"/>
    </location>
</feature>
<evidence type="ECO:0000313" key="2">
    <source>
        <dbReference type="EMBL" id="QGW29578.1"/>
    </source>
</evidence>
<evidence type="ECO:0000256" key="1">
    <source>
        <dbReference type="SAM" id="SignalP"/>
    </source>
</evidence>
<feature type="signal peptide" evidence="1">
    <location>
        <begin position="1"/>
        <end position="19"/>
    </location>
</feature>
<evidence type="ECO:0000313" key="3">
    <source>
        <dbReference type="Proteomes" id="UP000426027"/>
    </source>
</evidence>
<dbReference type="EMBL" id="CP046566">
    <property type="protein sequence ID" value="QGW29578.1"/>
    <property type="molecule type" value="Genomic_DNA"/>
</dbReference>
<protein>
    <recommendedName>
        <fullName evidence="4">Outer membrane beta-barrel protein</fullName>
    </recommendedName>
</protein>
<dbReference type="Proteomes" id="UP000426027">
    <property type="component" value="Chromosome"/>
</dbReference>
<gene>
    <name evidence="2" type="ORF">GLV81_16950</name>
</gene>
<reference evidence="2 3" key="1">
    <citation type="submission" date="2019-11" db="EMBL/GenBank/DDBJ databases">
        <authorList>
            <person name="Im W.T."/>
        </authorList>
    </citation>
    <scope>NUCLEOTIDE SEQUENCE [LARGE SCALE GENOMIC DNA]</scope>
    <source>
        <strain evidence="2 3">SB-02</strain>
    </source>
</reference>
<organism evidence="2 3">
    <name type="scientific">Phnomibacter ginsenosidimutans</name>
    <dbReference type="NCBI Taxonomy" id="2676868"/>
    <lineage>
        <taxon>Bacteria</taxon>
        <taxon>Pseudomonadati</taxon>
        <taxon>Bacteroidota</taxon>
        <taxon>Chitinophagia</taxon>
        <taxon>Chitinophagales</taxon>
        <taxon>Chitinophagaceae</taxon>
        <taxon>Phnomibacter</taxon>
    </lineage>
</organism>
<keyword evidence="3" id="KW-1185">Reference proteome</keyword>
<sequence length="193" mass="21700">MHILLFVLFTFLIHFNATAQSTKQPLYFNSQVGVSLDGKGDLGGSSFLFGLQKALSNKHHLAINYEFFALKNDNSGFFEFRKSKSAQLLYIFRAGSNTPTHFEIGLGGQFKWHHWRLSSNGPYLVRGLRDGSILRVNPNTSVNYNETSIGYTVAPAIYRKLSNNFSLGFIAQYQNDNEGYSVLSLRLGGKFLL</sequence>
<dbReference type="RefSeq" id="WP_157479930.1">
    <property type="nucleotide sequence ID" value="NZ_CP046566.1"/>
</dbReference>
<dbReference type="AlphaFoldDB" id="A0A6I6GPI4"/>
<keyword evidence="1" id="KW-0732">Signal</keyword>
<proteinExistence type="predicted"/>
<name>A0A6I6GPI4_9BACT</name>
<dbReference type="KEGG" id="fls:GLV81_16950"/>
<evidence type="ECO:0008006" key="4">
    <source>
        <dbReference type="Google" id="ProtNLM"/>
    </source>
</evidence>